<keyword evidence="6" id="KW-1133">Transmembrane helix</keyword>
<dbReference type="Gene3D" id="3.40.50.1010">
    <property type="entry name" value="5'-nuclease"/>
    <property type="match status" value="1"/>
</dbReference>
<dbReference type="Proteomes" id="UP001056539">
    <property type="component" value="Chromosome"/>
</dbReference>
<evidence type="ECO:0000256" key="2">
    <source>
        <dbReference type="ARBA" id="ARBA00022679"/>
    </source>
</evidence>
<feature type="domain" description="TRAM" evidence="7">
    <location>
        <begin position="262"/>
        <end position="323"/>
    </location>
</feature>
<name>A0AAX3BA41_9SPIR</name>
<evidence type="ECO:0000313" key="9">
    <source>
        <dbReference type="Proteomes" id="UP001056539"/>
    </source>
</evidence>
<keyword evidence="6" id="KW-0812">Transmembrane</keyword>
<evidence type="ECO:0000256" key="1">
    <source>
        <dbReference type="ARBA" id="ARBA00001946"/>
    </source>
</evidence>
<evidence type="ECO:0000259" key="7">
    <source>
        <dbReference type="PROSITE" id="PS50926"/>
    </source>
</evidence>
<dbReference type="PROSITE" id="PS50926">
    <property type="entry name" value="TRAM"/>
    <property type="match status" value="1"/>
</dbReference>
<dbReference type="PANTHER" id="PTHR11603:SF147">
    <property type="entry name" value="MEMBRANE PROTEIN"/>
    <property type="match status" value="1"/>
</dbReference>
<dbReference type="PANTHER" id="PTHR11603">
    <property type="entry name" value="AAA FAMILY ATPASE"/>
    <property type="match status" value="1"/>
</dbReference>
<dbReference type="InterPro" id="IPR002792">
    <property type="entry name" value="TRAM_dom"/>
</dbReference>
<keyword evidence="5" id="KW-0460">Magnesium</keyword>
<keyword evidence="3" id="KW-0540">Nuclease</keyword>
<dbReference type="InterPro" id="IPR029060">
    <property type="entry name" value="PIN-like_dom_sf"/>
</dbReference>
<dbReference type="EMBL" id="CP073355">
    <property type="protein sequence ID" value="URA09118.1"/>
    <property type="molecule type" value="Genomic_DNA"/>
</dbReference>
<evidence type="ECO:0000256" key="3">
    <source>
        <dbReference type="ARBA" id="ARBA00022722"/>
    </source>
</evidence>
<dbReference type="InterPro" id="IPR052041">
    <property type="entry name" value="Nucleic_acid_metab_PIN/TRAM"/>
</dbReference>
<keyword evidence="6" id="KW-0472">Membrane</keyword>
<reference evidence="8" key="2">
    <citation type="submission" date="2022-06" db="EMBL/GenBank/DDBJ databases">
        <title>Thermospira aquatica gen. nov., sp. nov.</title>
        <authorList>
            <person name="Ben Ali Gam Z."/>
            <person name="Labat M."/>
        </authorList>
    </citation>
    <scope>NUCLEOTIDE SEQUENCE</scope>
    <source>
        <strain evidence="8">F1F22</strain>
    </source>
</reference>
<protein>
    <submittedName>
        <fullName evidence="8">TRAM domain-containing protein</fullName>
    </submittedName>
</protein>
<accession>A0AAX3BA41</accession>
<dbReference type="GO" id="GO:0016740">
    <property type="term" value="F:transferase activity"/>
    <property type="evidence" value="ECO:0007669"/>
    <property type="project" value="UniProtKB-KW"/>
</dbReference>
<feature type="transmembrane region" description="Helical" evidence="6">
    <location>
        <begin position="63"/>
        <end position="84"/>
    </location>
</feature>
<keyword evidence="2" id="KW-0808">Transferase</keyword>
<proteinExistence type="predicted"/>
<evidence type="ECO:0000256" key="6">
    <source>
        <dbReference type="SAM" id="Phobius"/>
    </source>
</evidence>
<evidence type="ECO:0000256" key="5">
    <source>
        <dbReference type="ARBA" id="ARBA00022842"/>
    </source>
</evidence>
<sequence>MRQGSKKRGKNFLRRIVVAIMFFVLAGIHFVLFGQWITFVFAIGATVLTWFLEAWLYPKRGVILFAFGGMILGYFVANLVWNVVNQMALLRLPQAYQFYFLAAMMYVGFYLPYSAKRLAFGGIGLEEEKSSVELKILDTSVIIDGRIADVADTGFLSGVVIIPKFVLNEIQALADSRDPIKRSRARRGLDILNKLKENSLIELRIVSRDFPDIRGVDMKLIALAKELHANIVTNDYNLNKIAKLDDIRILNINDLANALKMVFLPGEELELDVLKEGKEPNQGVGYLPDGTMVVVANGQSYIGRKVVVKVTSVLQTSAGRIVFTEVKK</sequence>
<dbReference type="InterPro" id="IPR002716">
    <property type="entry name" value="PIN_dom"/>
</dbReference>
<feature type="transmembrane region" description="Helical" evidence="6">
    <location>
        <begin position="12"/>
        <end position="30"/>
    </location>
</feature>
<organism evidence="8 9">
    <name type="scientific">Thermospira aquatica</name>
    <dbReference type="NCBI Taxonomy" id="2828656"/>
    <lineage>
        <taxon>Bacteria</taxon>
        <taxon>Pseudomonadati</taxon>
        <taxon>Spirochaetota</taxon>
        <taxon>Spirochaetia</taxon>
        <taxon>Brevinematales</taxon>
        <taxon>Thermospiraceae</taxon>
        <taxon>Thermospira</taxon>
    </lineage>
</organism>
<dbReference type="SMART" id="SM00670">
    <property type="entry name" value="PINc"/>
    <property type="match status" value="1"/>
</dbReference>
<dbReference type="GO" id="GO:0016787">
    <property type="term" value="F:hydrolase activity"/>
    <property type="evidence" value="ECO:0007669"/>
    <property type="project" value="UniProtKB-KW"/>
</dbReference>
<evidence type="ECO:0000313" key="8">
    <source>
        <dbReference type="EMBL" id="URA09118.1"/>
    </source>
</evidence>
<keyword evidence="9" id="KW-1185">Reference proteome</keyword>
<dbReference type="Pfam" id="PF01850">
    <property type="entry name" value="PIN"/>
    <property type="match status" value="1"/>
</dbReference>
<dbReference type="CDD" id="cd09877">
    <property type="entry name" value="PIN_YacL-like"/>
    <property type="match status" value="1"/>
</dbReference>
<evidence type="ECO:0000256" key="4">
    <source>
        <dbReference type="ARBA" id="ARBA00022801"/>
    </source>
</evidence>
<dbReference type="GO" id="GO:0004518">
    <property type="term" value="F:nuclease activity"/>
    <property type="evidence" value="ECO:0007669"/>
    <property type="project" value="UniProtKB-KW"/>
</dbReference>
<feature type="transmembrane region" description="Helical" evidence="6">
    <location>
        <begin position="96"/>
        <end position="113"/>
    </location>
</feature>
<feature type="transmembrane region" description="Helical" evidence="6">
    <location>
        <begin position="36"/>
        <end position="56"/>
    </location>
</feature>
<comment type="cofactor">
    <cofactor evidence="1">
        <name>Mg(2+)</name>
        <dbReference type="ChEBI" id="CHEBI:18420"/>
    </cofactor>
</comment>
<keyword evidence="4" id="KW-0378">Hydrolase</keyword>
<dbReference type="Pfam" id="PF01938">
    <property type="entry name" value="TRAM"/>
    <property type="match status" value="1"/>
</dbReference>
<gene>
    <name evidence="8" type="ORF">KDW03_06310</name>
</gene>
<dbReference type="SUPFAM" id="SSF88723">
    <property type="entry name" value="PIN domain-like"/>
    <property type="match status" value="1"/>
</dbReference>
<dbReference type="RefSeq" id="WP_271434245.1">
    <property type="nucleotide sequence ID" value="NZ_CP073355.1"/>
</dbReference>
<dbReference type="AlphaFoldDB" id="A0AAX3BA41"/>
<reference evidence="8" key="1">
    <citation type="submission" date="2021-04" db="EMBL/GenBank/DDBJ databases">
        <authorList>
            <person name="Postec A."/>
        </authorList>
    </citation>
    <scope>NUCLEOTIDE SEQUENCE</scope>
    <source>
        <strain evidence="8">F1F22</strain>
    </source>
</reference>
<dbReference type="KEGG" id="taqu:KDW03_06310"/>